<evidence type="ECO:0000313" key="3">
    <source>
        <dbReference type="Proteomes" id="UP001551695"/>
    </source>
</evidence>
<dbReference type="InterPro" id="IPR000835">
    <property type="entry name" value="HTH_MarR-typ"/>
</dbReference>
<name>A0ABV3FYX7_9NOCA</name>
<dbReference type="PANTHER" id="PTHR33164">
    <property type="entry name" value="TRANSCRIPTIONAL REGULATOR, MARR FAMILY"/>
    <property type="match status" value="1"/>
</dbReference>
<gene>
    <name evidence="2" type="ORF">AB0I48_23580</name>
</gene>
<dbReference type="SMART" id="SM00347">
    <property type="entry name" value="HTH_MARR"/>
    <property type="match status" value="1"/>
</dbReference>
<dbReference type="InterPro" id="IPR036390">
    <property type="entry name" value="WH_DNA-bd_sf"/>
</dbReference>
<protein>
    <submittedName>
        <fullName evidence="2">MarR family transcriptional regulator</fullName>
    </submittedName>
</protein>
<dbReference type="InterPro" id="IPR039422">
    <property type="entry name" value="MarR/SlyA-like"/>
</dbReference>
<accession>A0ABV3FYX7</accession>
<dbReference type="RefSeq" id="WP_109529794.1">
    <property type="nucleotide sequence ID" value="NZ_JBEXKW010000048.1"/>
</dbReference>
<sequence>MVTKWLDPVEQRAWRAIVALMTRLPGALDTQLQRESGVTHFEYWVLTLLSEEPGHRLQMSDLAHKANASLSRLSHVISKLERMGLAERVATQGRRGVHAVLTDNGYLKVVESAPGYLDTVRRLVFDGLAADETARLADLSELLSTRLTEVLSRPDTAAGATDDDG</sequence>
<proteinExistence type="predicted"/>
<dbReference type="EMBL" id="JBFAKC010000011">
    <property type="protein sequence ID" value="MEV0710553.1"/>
    <property type="molecule type" value="Genomic_DNA"/>
</dbReference>
<dbReference type="PANTHER" id="PTHR33164:SF99">
    <property type="entry name" value="MARR FAMILY REGULATORY PROTEIN"/>
    <property type="match status" value="1"/>
</dbReference>
<dbReference type="SUPFAM" id="SSF46785">
    <property type="entry name" value="Winged helix' DNA-binding domain"/>
    <property type="match status" value="1"/>
</dbReference>
<evidence type="ECO:0000313" key="2">
    <source>
        <dbReference type="EMBL" id="MEV0710553.1"/>
    </source>
</evidence>
<dbReference type="Proteomes" id="UP001551695">
    <property type="component" value="Unassembled WGS sequence"/>
</dbReference>
<dbReference type="InterPro" id="IPR036388">
    <property type="entry name" value="WH-like_DNA-bd_sf"/>
</dbReference>
<feature type="domain" description="HTH marR-type" evidence="1">
    <location>
        <begin position="1"/>
        <end position="145"/>
    </location>
</feature>
<comment type="caution">
    <text evidence="2">The sequence shown here is derived from an EMBL/GenBank/DDBJ whole genome shotgun (WGS) entry which is preliminary data.</text>
</comment>
<keyword evidence="3" id="KW-1185">Reference proteome</keyword>
<evidence type="ECO:0000259" key="1">
    <source>
        <dbReference type="PROSITE" id="PS50995"/>
    </source>
</evidence>
<dbReference type="PROSITE" id="PS50995">
    <property type="entry name" value="HTH_MARR_2"/>
    <property type="match status" value="1"/>
</dbReference>
<reference evidence="2 3" key="1">
    <citation type="submission" date="2024-06" db="EMBL/GenBank/DDBJ databases">
        <title>The Natural Products Discovery Center: Release of the First 8490 Sequenced Strains for Exploring Actinobacteria Biosynthetic Diversity.</title>
        <authorList>
            <person name="Kalkreuter E."/>
            <person name="Kautsar S.A."/>
            <person name="Yang D."/>
            <person name="Bader C.D."/>
            <person name="Teijaro C.N."/>
            <person name="Fluegel L."/>
            <person name="Davis C.M."/>
            <person name="Simpson J.R."/>
            <person name="Lauterbach L."/>
            <person name="Steele A.D."/>
            <person name="Gui C."/>
            <person name="Meng S."/>
            <person name="Li G."/>
            <person name="Viehrig K."/>
            <person name="Ye F."/>
            <person name="Su P."/>
            <person name="Kiefer A.F."/>
            <person name="Nichols A."/>
            <person name="Cepeda A.J."/>
            <person name="Yan W."/>
            <person name="Fan B."/>
            <person name="Jiang Y."/>
            <person name="Adhikari A."/>
            <person name="Zheng C.-J."/>
            <person name="Schuster L."/>
            <person name="Cowan T.M."/>
            <person name="Smanski M.J."/>
            <person name="Chevrette M.G."/>
            <person name="De Carvalho L.P.S."/>
            <person name="Shen B."/>
        </authorList>
    </citation>
    <scope>NUCLEOTIDE SEQUENCE [LARGE SCALE GENOMIC DNA]</scope>
    <source>
        <strain evidence="2 3">NPDC050403</strain>
    </source>
</reference>
<organism evidence="2 3">
    <name type="scientific">Nocardia aurea</name>
    <dbReference type="NCBI Taxonomy" id="2144174"/>
    <lineage>
        <taxon>Bacteria</taxon>
        <taxon>Bacillati</taxon>
        <taxon>Actinomycetota</taxon>
        <taxon>Actinomycetes</taxon>
        <taxon>Mycobacteriales</taxon>
        <taxon>Nocardiaceae</taxon>
        <taxon>Nocardia</taxon>
    </lineage>
</organism>
<dbReference type="Gene3D" id="1.10.10.10">
    <property type="entry name" value="Winged helix-like DNA-binding domain superfamily/Winged helix DNA-binding domain"/>
    <property type="match status" value="1"/>
</dbReference>